<dbReference type="PROSITE" id="PS50158">
    <property type="entry name" value="ZF_CCHC"/>
    <property type="match status" value="1"/>
</dbReference>
<evidence type="ECO:0000256" key="1">
    <source>
        <dbReference type="ARBA" id="ARBA00022801"/>
    </source>
</evidence>
<dbReference type="PROSITE" id="PS50175">
    <property type="entry name" value="ASP_PROT_RETROV"/>
    <property type="match status" value="1"/>
</dbReference>
<evidence type="ECO:0000256" key="3">
    <source>
        <dbReference type="SAM" id="MobiDB-lite"/>
    </source>
</evidence>
<dbReference type="InterPro" id="IPR038269">
    <property type="entry name" value="SCAN_sf"/>
</dbReference>
<accession>A0A6V7XUV7</accession>
<dbReference type="GO" id="GO:0006508">
    <property type="term" value="P:proteolysis"/>
    <property type="evidence" value="ECO:0007669"/>
    <property type="project" value="InterPro"/>
</dbReference>
<keyword evidence="4" id="KW-0812">Transmembrane</keyword>
<feature type="domain" description="Peptidase A2" evidence="6">
    <location>
        <begin position="681"/>
        <end position="766"/>
    </location>
</feature>
<evidence type="ECO:0000259" key="5">
    <source>
        <dbReference type="PROSITE" id="PS50158"/>
    </source>
</evidence>
<keyword evidence="2" id="KW-0863">Zinc-finger</keyword>
<evidence type="ECO:0000259" key="6">
    <source>
        <dbReference type="PROSITE" id="PS50175"/>
    </source>
</evidence>
<evidence type="ECO:0000256" key="4">
    <source>
        <dbReference type="SAM" id="Phobius"/>
    </source>
</evidence>
<dbReference type="GO" id="GO:0008270">
    <property type="term" value="F:zinc ion binding"/>
    <property type="evidence" value="ECO:0007669"/>
    <property type="project" value="UniProtKB-KW"/>
</dbReference>
<keyword evidence="4" id="KW-1133">Transmembrane helix</keyword>
<comment type="caution">
    <text evidence="7">The sequence shown here is derived from an EMBL/GenBank/DDBJ whole genome shotgun (WGS) entry which is preliminary data.</text>
</comment>
<dbReference type="Proteomes" id="UP000580250">
    <property type="component" value="Unassembled WGS sequence"/>
</dbReference>
<dbReference type="CDD" id="cd00303">
    <property type="entry name" value="retropepsin_like"/>
    <property type="match status" value="1"/>
</dbReference>
<gene>
    <name evidence="7" type="ORF">MENT_LOCUS56783</name>
</gene>
<feature type="compositionally biased region" description="Polar residues" evidence="3">
    <location>
        <begin position="436"/>
        <end position="446"/>
    </location>
</feature>
<dbReference type="GO" id="GO:0019899">
    <property type="term" value="F:enzyme binding"/>
    <property type="evidence" value="ECO:0007669"/>
    <property type="project" value="UniProtKB-ARBA"/>
</dbReference>
<keyword evidence="4" id="KW-0472">Membrane</keyword>
<dbReference type="GO" id="GO:0003676">
    <property type="term" value="F:nucleic acid binding"/>
    <property type="evidence" value="ECO:0007669"/>
    <property type="project" value="InterPro"/>
</dbReference>
<feature type="transmembrane region" description="Helical" evidence="4">
    <location>
        <begin position="555"/>
        <end position="583"/>
    </location>
</feature>
<proteinExistence type="predicted"/>
<dbReference type="InterPro" id="IPR048270">
    <property type="entry name" value="PNMA_C"/>
</dbReference>
<dbReference type="AlphaFoldDB" id="A0A6V7XUV7"/>
<dbReference type="SUPFAM" id="SSF57756">
    <property type="entry name" value="Retrovirus zinc finger-like domains"/>
    <property type="match status" value="1"/>
</dbReference>
<dbReference type="InterPro" id="IPR036875">
    <property type="entry name" value="Znf_CCHC_sf"/>
</dbReference>
<dbReference type="Pfam" id="PF00098">
    <property type="entry name" value="zf-CCHC"/>
    <property type="match status" value="1"/>
</dbReference>
<dbReference type="InterPro" id="IPR001878">
    <property type="entry name" value="Znf_CCHC"/>
</dbReference>
<name>A0A6V7XUV7_MELEN</name>
<feature type="region of interest" description="Disordered" evidence="3">
    <location>
        <begin position="400"/>
        <end position="451"/>
    </location>
</feature>
<keyword evidence="1" id="KW-0378">Hydrolase</keyword>
<protein>
    <submittedName>
        <fullName evidence="7">Uncharacterized protein</fullName>
    </submittedName>
</protein>
<dbReference type="EMBL" id="CAJEWN010002321">
    <property type="protein sequence ID" value="CAD2203116.1"/>
    <property type="molecule type" value="Genomic_DNA"/>
</dbReference>
<dbReference type="Gene3D" id="2.40.70.10">
    <property type="entry name" value="Acid Proteases"/>
    <property type="match status" value="1"/>
</dbReference>
<dbReference type="SUPFAM" id="SSF50630">
    <property type="entry name" value="Acid proteases"/>
    <property type="match status" value="1"/>
</dbReference>
<dbReference type="OrthoDB" id="8193998at2759"/>
<dbReference type="GO" id="GO:0004190">
    <property type="term" value="F:aspartic-type endopeptidase activity"/>
    <property type="evidence" value="ECO:0007669"/>
    <property type="project" value="InterPro"/>
</dbReference>
<dbReference type="Gene3D" id="1.10.4020.10">
    <property type="entry name" value="DNA breaking-rejoining enzymes"/>
    <property type="match status" value="1"/>
</dbReference>
<dbReference type="Pfam" id="PF14893">
    <property type="entry name" value="PNMA"/>
    <property type="match status" value="1"/>
</dbReference>
<dbReference type="InterPro" id="IPR001995">
    <property type="entry name" value="Peptidase_A2_cat"/>
</dbReference>
<organism evidence="7 8">
    <name type="scientific">Meloidogyne enterolobii</name>
    <name type="common">Root-knot nematode worm</name>
    <name type="synonym">Meloidogyne mayaguensis</name>
    <dbReference type="NCBI Taxonomy" id="390850"/>
    <lineage>
        <taxon>Eukaryota</taxon>
        <taxon>Metazoa</taxon>
        <taxon>Ecdysozoa</taxon>
        <taxon>Nematoda</taxon>
        <taxon>Chromadorea</taxon>
        <taxon>Rhabditida</taxon>
        <taxon>Tylenchina</taxon>
        <taxon>Tylenchomorpha</taxon>
        <taxon>Tylenchoidea</taxon>
        <taxon>Meloidogynidae</taxon>
        <taxon>Meloidogyninae</taxon>
        <taxon>Meloidogyne</taxon>
    </lineage>
</organism>
<keyword evidence="2" id="KW-0862">Zinc</keyword>
<evidence type="ECO:0000313" key="7">
    <source>
        <dbReference type="EMBL" id="CAD2203116.1"/>
    </source>
</evidence>
<evidence type="ECO:0000313" key="8">
    <source>
        <dbReference type="Proteomes" id="UP000580250"/>
    </source>
</evidence>
<sequence length="871" mass="101534">MSGSDFSAEFFSDEENKAFDKILRQLRSFERSVAQSFRHVEERLDLIEKSAKKNIDGLTETKGSITNLRKNITDFQKSFEEKMDKIVKLRKISKNKKFENFDEEEDSYEVGSDLTIREANETDNNYIRHNREAYVTDPFIGNGVFMVGTFDGNPTVSFTKWIEKFKDVLSLMMEPTEAQKLLRLRFCLAGQARMAFDELNPQPNTLAEAITALRRKFENGNSKIIARQKLSNCRQAPGESVFEFANRLSDTVRTALSGEEEETIKKRLLDEFLDRLLPDLQFEVKAQRPLEFNNAYEIAQNYELLLAARKANYNNISVASLTEKVEVSTFENNRRKKIICFNCKKRGHIARNCFFLRPEYNQRNYRPQQFGSFEPWQNSQNYSRHYNNFTENRLGRHENYQRNNWSNNRKRNYKNYDSSSSLSSRSSNSERENNSPEQGSNNYDNRSPNRRMRFERNRSPRIGSVSPFMLVVLALFCLIGSSFSTPMRCFNNTPISTWRLTNDPICPKFIYGEDNILENKTSAFEYKCVITDVSKCRGFFDSYIQREETLNQFSILAFSCIVTILFLLKFVLASILAGPINYLNIGDIYSRIKRIYSRVKNYRKKNKRMKRMRLIKNKIESTKCELKENKIPLSKRWPSKNKIERGDINKNRQNKIKICVTENTQCDTNSRILTKINGITTICLLDTGAHTSIISYSNAMRIGLLKDISAANFPAVYGIGNKLVPTLGQATVELEIAECKIQTNFVIIKDTEKKNQTYSAIIGRETLSCLPLMLNFTNWELIKIPNEYKLISSRELDKISRRLDDLKTNKFEKENRICNYCKKKGHIASICFYRKPDYNPRENRFQNKVERENGAFKVTHNDQLRLRISQL</sequence>
<feature type="transmembrane region" description="Helical" evidence="4">
    <location>
        <begin position="462"/>
        <end position="483"/>
    </location>
</feature>
<feature type="domain" description="CCHC-type" evidence="5">
    <location>
        <begin position="340"/>
        <end position="353"/>
    </location>
</feature>
<reference evidence="7 8" key="1">
    <citation type="submission" date="2020-08" db="EMBL/GenBank/DDBJ databases">
        <authorList>
            <person name="Koutsovoulos G."/>
            <person name="Danchin GJ E."/>
        </authorList>
    </citation>
    <scope>NUCLEOTIDE SEQUENCE [LARGE SCALE GENOMIC DNA]</scope>
</reference>
<evidence type="ECO:0000256" key="2">
    <source>
        <dbReference type="PROSITE-ProRule" id="PRU00047"/>
    </source>
</evidence>
<feature type="compositionally biased region" description="Low complexity" evidence="3">
    <location>
        <begin position="418"/>
        <end position="427"/>
    </location>
</feature>
<dbReference type="SMART" id="SM00343">
    <property type="entry name" value="ZnF_C2HC"/>
    <property type="match status" value="2"/>
</dbReference>
<keyword evidence="2" id="KW-0479">Metal-binding</keyword>
<dbReference type="Gene3D" id="4.10.60.10">
    <property type="entry name" value="Zinc finger, CCHC-type"/>
    <property type="match status" value="1"/>
</dbReference>
<dbReference type="InterPro" id="IPR021109">
    <property type="entry name" value="Peptidase_aspartic_dom_sf"/>
</dbReference>